<dbReference type="AlphaFoldDB" id="A0A934VPG4"/>
<keyword evidence="1" id="KW-0732">Signal</keyword>
<evidence type="ECO:0000313" key="3">
    <source>
        <dbReference type="Proteomes" id="UP000617628"/>
    </source>
</evidence>
<dbReference type="EMBL" id="JAENIL010000002">
    <property type="protein sequence ID" value="MBK1875509.1"/>
    <property type="molecule type" value="Genomic_DNA"/>
</dbReference>
<accession>A0A934VPG4</accession>
<evidence type="ECO:0000313" key="2">
    <source>
        <dbReference type="EMBL" id="MBK1875509.1"/>
    </source>
</evidence>
<reference evidence="2" key="1">
    <citation type="submission" date="2021-01" db="EMBL/GenBank/DDBJ databases">
        <title>Modified the classification status of verrucomicrobia.</title>
        <authorList>
            <person name="Feng X."/>
        </authorList>
    </citation>
    <scope>NUCLEOTIDE SEQUENCE</scope>
    <source>
        <strain evidence="2">KCTC 13126</strain>
    </source>
</reference>
<name>A0A934VPG4_9BACT</name>
<evidence type="ECO:0000256" key="1">
    <source>
        <dbReference type="SAM" id="SignalP"/>
    </source>
</evidence>
<feature type="chain" id="PRO_5036997713" evidence="1">
    <location>
        <begin position="21"/>
        <end position="687"/>
    </location>
</feature>
<proteinExistence type="predicted"/>
<dbReference type="Proteomes" id="UP000617628">
    <property type="component" value="Unassembled WGS sequence"/>
</dbReference>
<protein>
    <submittedName>
        <fullName evidence="2">Uncharacterized protein</fullName>
    </submittedName>
</protein>
<feature type="signal peptide" evidence="1">
    <location>
        <begin position="1"/>
        <end position="20"/>
    </location>
</feature>
<sequence length="687" mass="77253">MNTALSTCRKIFTSILTALAAVSLHSTEYIPPAGSVWKEQILVNQGRDWRVTQSTATRKGTEEFLPNPILAFQDVSLENATRADLVIDFWSGHEGTIEKRFRFNGKDWIPVPEKLHGVDHHPREYMAQYTLVVDVPIDQLRSGENLLEGDAGPNHWKNAWGQWGWFSVNLRVFYESNSQPTAKAQLSLAEGSQLSENPTLSIVSSGEVATQEVRIFGNYNGVDTRGQGDPSAWHVMQQDGLPSGHIATLLEGETTAIWNTQWVPDQSAPFSLQVMVQGENGYWTSMPPIEELTLVRDASVALYEPDLQPTVFWTRAHKPSSCIINLPTPFDPDQVEEATLFIRSWNPKGNEENHTPFRVNSSPWYNSFTGPAHKFDQDYFSIPVDQLQPGPNLISFLGSTHHHGAEILRPGPTLLLRSRSKPAFFAWNENFGRSAPISILPDVIDEEQPSLKVETESATYYYHMEGGGFSSMIDKDGKDWLSYSTAKGVSGEFRGIPNMVFRGKRGGFFHPGHSGSKASNTNWNLQPDGSIRIDSTSIDNQRSVRWEVHDKYATLEIIKTHPVDPGYWFLYEGTPGGVFDTENSRWIRSDGTTGPLSEKWEKSLADNAWVAVTNPEQTRSLVIWRETQEPQSVDSYFPLHEMTVLGFGRASRSIENLMTSEGQRFLITFLDTVDPKEIQQAIDEFTR</sequence>
<keyword evidence="3" id="KW-1185">Reference proteome</keyword>
<comment type="caution">
    <text evidence="2">The sequence shown here is derived from an EMBL/GenBank/DDBJ whole genome shotgun (WGS) entry which is preliminary data.</text>
</comment>
<gene>
    <name evidence="2" type="ORF">JIN87_01450</name>
</gene>
<organism evidence="2 3">
    <name type="scientific">Pelagicoccus mobilis</name>
    <dbReference type="NCBI Taxonomy" id="415221"/>
    <lineage>
        <taxon>Bacteria</taxon>
        <taxon>Pseudomonadati</taxon>
        <taxon>Verrucomicrobiota</taxon>
        <taxon>Opitutia</taxon>
        <taxon>Puniceicoccales</taxon>
        <taxon>Pelagicoccaceae</taxon>
        <taxon>Pelagicoccus</taxon>
    </lineage>
</organism>
<dbReference type="RefSeq" id="WP_200353726.1">
    <property type="nucleotide sequence ID" value="NZ_JAENIL010000002.1"/>
</dbReference>